<feature type="binding site" evidence="5">
    <location>
        <position position="67"/>
    </location>
    <ligand>
        <name>GTP</name>
        <dbReference type="ChEBI" id="CHEBI:37565"/>
    </ligand>
</feature>
<gene>
    <name evidence="7" type="ORF">A3Q56_04963</name>
</gene>
<evidence type="ECO:0000313" key="7">
    <source>
        <dbReference type="EMBL" id="OAF67279.1"/>
    </source>
</evidence>
<keyword evidence="2" id="KW-0449">Lipoprotein</keyword>
<proteinExistence type="inferred from homology"/>
<dbReference type="AlphaFoldDB" id="A0A177AZ35"/>
<comment type="caution">
    <text evidence="7">The sequence shown here is derived from an EMBL/GenBank/DDBJ whole genome shotgun (WGS) entry which is preliminary data.</text>
</comment>
<dbReference type="SMART" id="SM00177">
    <property type="entry name" value="ARF"/>
    <property type="match status" value="1"/>
</dbReference>
<feature type="binding site" evidence="6">
    <location>
        <position position="42"/>
    </location>
    <ligand>
        <name>Mg(2+)</name>
        <dbReference type="ChEBI" id="CHEBI:18420"/>
    </ligand>
</feature>
<name>A0A177AZ35_9BILA</name>
<protein>
    <submittedName>
        <fullName evidence="7">Uncharacterized protein</fullName>
    </submittedName>
</protein>
<dbReference type="PROSITE" id="PS51417">
    <property type="entry name" value="ARF"/>
    <property type="match status" value="1"/>
</dbReference>
<dbReference type="SUPFAM" id="SSF52540">
    <property type="entry name" value="P-loop containing nucleoside triphosphate hydrolases"/>
    <property type="match status" value="1"/>
</dbReference>
<organism evidence="7 8">
    <name type="scientific">Intoshia linei</name>
    <dbReference type="NCBI Taxonomy" id="1819745"/>
    <lineage>
        <taxon>Eukaryota</taxon>
        <taxon>Metazoa</taxon>
        <taxon>Spiralia</taxon>
        <taxon>Lophotrochozoa</taxon>
        <taxon>Mesozoa</taxon>
        <taxon>Orthonectida</taxon>
        <taxon>Rhopaluridae</taxon>
        <taxon>Intoshia</taxon>
    </lineage>
</organism>
<dbReference type="GO" id="GO:0003924">
    <property type="term" value="F:GTPase activity"/>
    <property type="evidence" value="ECO:0007669"/>
    <property type="project" value="InterPro"/>
</dbReference>
<sequence>MFCLCCKKQGVDVTTIGLDNAGKTAIIKLLAGTCNRSDAIKTTPTKSVDVLYKNIGNKKISFWDCPGNESLRRYWSYQFETSFCFIFVIDAVDVKRFSEISNILKQMASNTHAMNKFIIILANKQDIGSALSSAELEARINFQSMNFAYKIIETSAISGLGIQTLYDTIKEKIA</sequence>
<feature type="binding site" evidence="6">
    <location>
        <position position="24"/>
    </location>
    <ligand>
        <name>Mg(2+)</name>
        <dbReference type="ChEBI" id="CHEBI:18420"/>
    </ligand>
</feature>
<evidence type="ECO:0000256" key="2">
    <source>
        <dbReference type="ARBA" id="ARBA00022707"/>
    </source>
</evidence>
<keyword evidence="6" id="KW-0460">Magnesium</keyword>
<dbReference type="InterPro" id="IPR006689">
    <property type="entry name" value="Small_GTPase_ARF/SAR"/>
</dbReference>
<keyword evidence="3 5" id="KW-0547">Nucleotide-binding</keyword>
<dbReference type="PRINTS" id="PR00449">
    <property type="entry name" value="RASTRNSFRMNG"/>
</dbReference>
<dbReference type="InterPro" id="IPR005225">
    <property type="entry name" value="Small_GTP-bd"/>
</dbReference>
<dbReference type="InterPro" id="IPR027417">
    <property type="entry name" value="P-loop_NTPase"/>
</dbReference>
<dbReference type="GO" id="GO:0005525">
    <property type="term" value="F:GTP binding"/>
    <property type="evidence" value="ECO:0007669"/>
    <property type="project" value="UniProtKB-KW"/>
</dbReference>
<dbReference type="Proteomes" id="UP000078046">
    <property type="component" value="Unassembled WGS sequence"/>
</dbReference>
<dbReference type="Gene3D" id="3.40.50.300">
    <property type="entry name" value="P-loop containing nucleotide triphosphate hydrolases"/>
    <property type="match status" value="1"/>
</dbReference>
<feature type="binding site" evidence="5">
    <location>
        <begin position="17"/>
        <end position="24"/>
    </location>
    <ligand>
        <name>GTP</name>
        <dbReference type="ChEBI" id="CHEBI:37565"/>
    </ligand>
</feature>
<dbReference type="NCBIfam" id="TIGR00231">
    <property type="entry name" value="small_GTP"/>
    <property type="match status" value="1"/>
</dbReference>
<evidence type="ECO:0000256" key="1">
    <source>
        <dbReference type="ARBA" id="ARBA00010290"/>
    </source>
</evidence>
<keyword evidence="8" id="KW-1185">Reference proteome</keyword>
<dbReference type="EMBL" id="LWCA01000703">
    <property type="protein sequence ID" value="OAF67279.1"/>
    <property type="molecule type" value="Genomic_DNA"/>
</dbReference>
<keyword evidence="2" id="KW-0519">Myristate</keyword>
<dbReference type="GO" id="GO:0046872">
    <property type="term" value="F:metal ion binding"/>
    <property type="evidence" value="ECO:0007669"/>
    <property type="project" value="UniProtKB-KW"/>
</dbReference>
<evidence type="ECO:0000256" key="6">
    <source>
        <dbReference type="PIRSR" id="PIRSR606689-2"/>
    </source>
</evidence>
<dbReference type="InterPro" id="IPR044612">
    <property type="entry name" value="ARL2/3"/>
</dbReference>
<reference evidence="7 8" key="1">
    <citation type="submission" date="2016-04" db="EMBL/GenBank/DDBJ databases">
        <title>The genome of Intoshia linei affirms orthonectids as highly simplified spiralians.</title>
        <authorList>
            <person name="Mikhailov K.V."/>
            <person name="Slusarev G.S."/>
            <person name="Nikitin M.A."/>
            <person name="Logacheva M.D."/>
            <person name="Penin A."/>
            <person name="Aleoshin V."/>
            <person name="Panchin Y.V."/>
        </authorList>
    </citation>
    <scope>NUCLEOTIDE SEQUENCE [LARGE SCALE GENOMIC DNA]</scope>
    <source>
        <strain evidence="7">Intl2013</strain>
        <tissue evidence="7">Whole animal</tissue>
    </source>
</reference>
<keyword evidence="6" id="KW-0479">Metal-binding</keyword>
<evidence type="ECO:0000256" key="3">
    <source>
        <dbReference type="ARBA" id="ARBA00022741"/>
    </source>
</evidence>
<comment type="similarity">
    <text evidence="1">Belongs to the small GTPase superfamily. Arf family.</text>
</comment>
<feature type="binding site" evidence="5">
    <location>
        <begin position="123"/>
        <end position="126"/>
    </location>
    <ligand>
        <name>GTP</name>
        <dbReference type="ChEBI" id="CHEBI:37565"/>
    </ligand>
</feature>
<dbReference type="PANTHER" id="PTHR45697">
    <property type="entry name" value="ADP-RIBOSYLATION FACTOR-LIKE PROTEIN 2-RELATED"/>
    <property type="match status" value="1"/>
</dbReference>
<dbReference type="OrthoDB" id="2011769at2759"/>
<dbReference type="Pfam" id="PF00025">
    <property type="entry name" value="Arf"/>
    <property type="match status" value="1"/>
</dbReference>
<evidence type="ECO:0000256" key="5">
    <source>
        <dbReference type="PIRSR" id="PIRSR606689-1"/>
    </source>
</evidence>
<evidence type="ECO:0000313" key="8">
    <source>
        <dbReference type="Proteomes" id="UP000078046"/>
    </source>
</evidence>
<keyword evidence="4 5" id="KW-0342">GTP-binding</keyword>
<accession>A0A177AZ35</accession>
<evidence type="ECO:0000256" key="4">
    <source>
        <dbReference type="ARBA" id="ARBA00023134"/>
    </source>
</evidence>